<keyword evidence="1" id="KW-0812">Transmembrane</keyword>
<keyword evidence="1" id="KW-1133">Transmembrane helix</keyword>
<keyword evidence="3" id="KW-1185">Reference proteome</keyword>
<feature type="transmembrane region" description="Helical" evidence="1">
    <location>
        <begin position="23"/>
        <end position="48"/>
    </location>
</feature>
<organism evidence="2 3">
    <name type="scientific">Corallincola platygyrae</name>
    <dbReference type="NCBI Taxonomy" id="1193278"/>
    <lineage>
        <taxon>Bacteria</taxon>
        <taxon>Pseudomonadati</taxon>
        <taxon>Pseudomonadota</taxon>
        <taxon>Gammaproteobacteria</taxon>
        <taxon>Alteromonadales</taxon>
        <taxon>Psychromonadaceae</taxon>
        <taxon>Corallincola</taxon>
    </lineage>
</organism>
<gene>
    <name evidence="2" type="ORF">ACFSJ3_13705</name>
</gene>
<reference evidence="3" key="1">
    <citation type="journal article" date="2019" name="Int. J. Syst. Evol. Microbiol.">
        <title>The Global Catalogue of Microorganisms (GCM) 10K type strain sequencing project: providing services to taxonomists for standard genome sequencing and annotation.</title>
        <authorList>
            <consortium name="The Broad Institute Genomics Platform"/>
            <consortium name="The Broad Institute Genome Sequencing Center for Infectious Disease"/>
            <person name="Wu L."/>
            <person name="Ma J."/>
        </authorList>
    </citation>
    <scope>NUCLEOTIDE SEQUENCE [LARGE SCALE GENOMIC DNA]</scope>
    <source>
        <strain evidence="3">CGMCC 1.10992</strain>
    </source>
</reference>
<name>A0ABW4XP49_9GAMM</name>
<dbReference type="RefSeq" id="WP_377776236.1">
    <property type="nucleotide sequence ID" value="NZ_BAABLI010000010.1"/>
</dbReference>
<evidence type="ECO:0000256" key="1">
    <source>
        <dbReference type="SAM" id="Phobius"/>
    </source>
</evidence>
<dbReference type="Pfam" id="PF06796">
    <property type="entry name" value="NapE"/>
    <property type="match status" value="1"/>
</dbReference>
<keyword evidence="1" id="KW-0472">Membrane</keyword>
<proteinExistence type="predicted"/>
<dbReference type="EMBL" id="JBHUHT010000015">
    <property type="protein sequence ID" value="MFD2097047.1"/>
    <property type="molecule type" value="Genomic_DNA"/>
</dbReference>
<accession>A0ABW4XP49</accession>
<comment type="caution">
    <text evidence="2">The sequence shown here is derived from an EMBL/GenBank/DDBJ whole genome shotgun (WGS) entry which is preliminary data.</text>
</comment>
<evidence type="ECO:0000313" key="3">
    <source>
        <dbReference type="Proteomes" id="UP001597380"/>
    </source>
</evidence>
<dbReference type="Proteomes" id="UP001597380">
    <property type="component" value="Unassembled WGS sequence"/>
</dbReference>
<protein>
    <submittedName>
        <fullName evidence="2">Periplasmic nitrate reductase, NapE protein</fullName>
    </submittedName>
</protein>
<dbReference type="InterPro" id="IPR010649">
    <property type="entry name" value="NapE_TorE"/>
</dbReference>
<sequence>MTDPQPTSEITPEQEKKWELRMFLFLTVVLAPAITVALVTVYGFAIWFSQLIMGPPGS</sequence>
<evidence type="ECO:0000313" key="2">
    <source>
        <dbReference type="EMBL" id="MFD2097047.1"/>
    </source>
</evidence>